<evidence type="ECO:0000313" key="5">
    <source>
        <dbReference type="Proteomes" id="UP001610432"/>
    </source>
</evidence>
<keyword evidence="1" id="KW-0285">Flavoprotein</keyword>
<dbReference type="InterPro" id="IPR050346">
    <property type="entry name" value="FMO-like"/>
</dbReference>
<dbReference type="InterPro" id="IPR036188">
    <property type="entry name" value="FAD/NAD-bd_sf"/>
</dbReference>
<keyword evidence="3" id="KW-0560">Oxidoreductase</keyword>
<name>A0ABR4LZI2_9EURO</name>
<keyword evidence="5" id="KW-1185">Reference proteome</keyword>
<accession>A0ABR4LZI2</accession>
<evidence type="ECO:0000256" key="3">
    <source>
        <dbReference type="ARBA" id="ARBA00023002"/>
    </source>
</evidence>
<dbReference type="Gene3D" id="3.50.50.60">
    <property type="entry name" value="FAD/NAD(P)-binding domain"/>
    <property type="match status" value="2"/>
</dbReference>
<dbReference type="Pfam" id="PF13738">
    <property type="entry name" value="Pyr_redox_3"/>
    <property type="match status" value="1"/>
</dbReference>
<dbReference type="PANTHER" id="PTHR23023">
    <property type="entry name" value="DIMETHYLANILINE MONOOXYGENASE"/>
    <property type="match status" value="1"/>
</dbReference>
<evidence type="ECO:0000256" key="2">
    <source>
        <dbReference type="ARBA" id="ARBA00022827"/>
    </source>
</evidence>
<dbReference type="RefSeq" id="XP_070888573.1">
    <property type="nucleotide sequence ID" value="XM_071028564.1"/>
</dbReference>
<comment type="caution">
    <text evidence="4">The sequence shown here is derived from an EMBL/GenBank/DDBJ whole genome shotgun (WGS) entry which is preliminary data.</text>
</comment>
<organism evidence="4 5">
    <name type="scientific">Aspergillus lucknowensis</name>
    <dbReference type="NCBI Taxonomy" id="176173"/>
    <lineage>
        <taxon>Eukaryota</taxon>
        <taxon>Fungi</taxon>
        <taxon>Dikarya</taxon>
        <taxon>Ascomycota</taxon>
        <taxon>Pezizomycotina</taxon>
        <taxon>Eurotiomycetes</taxon>
        <taxon>Eurotiomycetidae</taxon>
        <taxon>Eurotiales</taxon>
        <taxon>Aspergillaceae</taxon>
        <taxon>Aspergillus</taxon>
        <taxon>Aspergillus subgen. Nidulantes</taxon>
    </lineage>
</organism>
<sequence length="583" mass="65286">MASHSVDLLIVGAGLHGLIMAKTYLEVHPSAALLVVDESHSVGGTWARERLYPGLKTNNVFGSYELSDFPMVPERYGVQGTGHIPGHVVHAYLCDVVDHFEITPHLMLSTKVTSATLLDGGLWSVTLKPVHESLKPVQVIQAARLVIATGLTSTPHIPQIPGSETFDRFILHSKQLREQAQKLEQSKAVVVVGGNKSAWDVCYTAARAGSQVHMVVRQDGGGPSYLWPRQFSLGQFTVSLAKLSTTRLFALFDPAPFSSGPFSWQKRFLHQTYFGQMICQMFWTYLDKLIRKLNGYNTHPELQKLEPWATPFWMGNSLSIHNYETSWFDLVREGKIHIHIADLESLSPGKVHLADGTALEADALVLCTGWTTDIPVKLAVEHDIAKEEKMAMETIHASIPYLSQLPKRTPNVPRYRDKSTSPSQVKGPAFPLLYRDIIPVEEFFLRSKNLAFIGMSVSIHAVLIAQAQALWITAFFSDKVGHLPQETFDAERVRNRAILGRVYGQLRRPRETGGLAGRHADLVFDSLPYVDELLDDVGVTPARKGSWWCELTEAYRVSDYRGIVQEWMRLWEIDSLKVEGLRS</sequence>
<dbReference type="SUPFAM" id="SSF51905">
    <property type="entry name" value="FAD/NAD(P)-binding domain"/>
    <property type="match status" value="2"/>
</dbReference>
<dbReference type="EMBL" id="JBFXLQ010000009">
    <property type="protein sequence ID" value="KAL2869594.1"/>
    <property type="molecule type" value="Genomic_DNA"/>
</dbReference>
<evidence type="ECO:0008006" key="6">
    <source>
        <dbReference type="Google" id="ProtNLM"/>
    </source>
</evidence>
<keyword evidence="2" id="KW-0274">FAD</keyword>
<dbReference type="Proteomes" id="UP001610432">
    <property type="component" value="Unassembled WGS sequence"/>
</dbReference>
<evidence type="ECO:0000256" key="1">
    <source>
        <dbReference type="ARBA" id="ARBA00022630"/>
    </source>
</evidence>
<gene>
    <name evidence="4" type="ORF">BJX67DRAFT_347636</name>
</gene>
<reference evidence="4 5" key="1">
    <citation type="submission" date="2024-07" db="EMBL/GenBank/DDBJ databases">
        <title>Section-level genome sequencing and comparative genomics of Aspergillus sections Usti and Cavernicolus.</title>
        <authorList>
            <consortium name="Lawrence Berkeley National Laboratory"/>
            <person name="Nybo J.L."/>
            <person name="Vesth T.C."/>
            <person name="Theobald S."/>
            <person name="Frisvad J.C."/>
            <person name="Larsen T.O."/>
            <person name="Kjaerboelling I."/>
            <person name="Rothschild-Mancinelli K."/>
            <person name="Lyhne E.K."/>
            <person name="Kogle M.E."/>
            <person name="Barry K."/>
            <person name="Clum A."/>
            <person name="Na H."/>
            <person name="Ledsgaard L."/>
            <person name="Lin J."/>
            <person name="Lipzen A."/>
            <person name="Kuo A."/>
            <person name="Riley R."/>
            <person name="Mondo S."/>
            <person name="Labutti K."/>
            <person name="Haridas S."/>
            <person name="Pangalinan J."/>
            <person name="Salamov A.A."/>
            <person name="Simmons B.A."/>
            <person name="Magnuson J.K."/>
            <person name="Chen J."/>
            <person name="Drula E."/>
            <person name="Henrissat B."/>
            <person name="Wiebenga A."/>
            <person name="Lubbers R.J."/>
            <person name="Gomes A.C."/>
            <person name="Macurrencykelacurrency M.R."/>
            <person name="Stajich J."/>
            <person name="Grigoriev I.V."/>
            <person name="Mortensen U.H."/>
            <person name="De Vries R.P."/>
            <person name="Baker S.E."/>
            <person name="Andersen M.R."/>
        </authorList>
    </citation>
    <scope>NUCLEOTIDE SEQUENCE [LARGE SCALE GENOMIC DNA]</scope>
    <source>
        <strain evidence="4 5">CBS 449.75</strain>
    </source>
</reference>
<evidence type="ECO:0000313" key="4">
    <source>
        <dbReference type="EMBL" id="KAL2869594.1"/>
    </source>
</evidence>
<protein>
    <recommendedName>
        <fullName evidence="6">FAD/NAD(P)-binding domain-containing protein</fullName>
    </recommendedName>
</protein>
<proteinExistence type="predicted"/>
<dbReference type="GeneID" id="98143636"/>